<dbReference type="InterPro" id="IPR050272">
    <property type="entry name" value="Isochorismatase-like_hydrls"/>
</dbReference>
<keyword evidence="4" id="KW-1185">Reference proteome</keyword>
<dbReference type="PANTHER" id="PTHR43540:SF1">
    <property type="entry name" value="ISOCHORISMATASE HYDROLASE"/>
    <property type="match status" value="1"/>
</dbReference>
<proteinExistence type="predicted"/>
<dbReference type="Pfam" id="PF00857">
    <property type="entry name" value="Isochorismatase"/>
    <property type="match status" value="1"/>
</dbReference>
<dbReference type="SUPFAM" id="SSF52499">
    <property type="entry name" value="Isochorismatase-like hydrolases"/>
    <property type="match status" value="1"/>
</dbReference>
<feature type="domain" description="Isochorismatase-like" evidence="2">
    <location>
        <begin position="4"/>
        <end position="148"/>
    </location>
</feature>
<dbReference type="KEGG" id="masz:C9I28_05010"/>
<protein>
    <submittedName>
        <fullName evidence="3">Cysteine hydrolase</fullName>
    </submittedName>
</protein>
<dbReference type="EMBL" id="CP028324">
    <property type="protein sequence ID" value="AVR95153.1"/>
    <property type="molecule type" value="Genomic_DNA"/>
</dbReference>
<dbReference type="Gene3D" id="3.40.50.850">
    <property type="entry name" value="Isochorismatase-like"/>
    <property type="match status" value="1"/>
</dbReference>
<dbReference type="OrthoDB" id="5360912at2"/>
<dbReference type="AlphaFoldDB" id="A0A2R4C6A7"/>
<dbReference type="CDD" id="cd01014">
    <property type="entry name" value="nicotinamidase_related"/>
    <property type="match status" value="1"/>
</dbReference>
<dbReference type="PANTHER" id="PTHR43540">
    <property type="entry name" value="PEROXYUREIDOACRYLATE/UREIDOACRYLATE AMIDOHYDROLASE-RELATED"/>
    <property type="match status" value="1"/>
</dbReference>
<reference evidence="3 4" key="1">
    <citation type="submission" date="2018-03" db="EMBL/GenBank/DDBJ databases">
        <title>Massilia armeniaca sp. nov., isolated from desert soil.</title>
        <authorList>
            <person name="Huang H."/>
            <person name="Ren M."/>
        </authorList>
    </citation>
    <scope>NUCLEOTIDE SEQUENCE [LARGE SCALE GENOMIC DNA]</scope>
    <source>
        <strain evidence="3 4">ZMN-3</strain>
    </source>
</reference>
<dbReference type="InterPro" id="IPR036380">
    <property type="entry name" value="Isochorismatase-like_sf"/>
</dbReference>
<evidence type="ECO:0000259" key="2">
    <source>
        <dbReference type="Pfam" id="PF00857"/>
    </source>
</evidence>
<dbReference type="GO" id="GO:0016787">
    <property type="term" value="F:hydrolase activity"/>
    <property type="evidence" value="ECO:0007669"/>
    <property type="project" value="UniProtKB-KW"/>
</dbReference>
<keyword evidence="1 3" id="KW-0378">Hydrolase</keyword>
<gene>
    <name evidence="3" type="ORF">C9I28_05010</name>
</gene>
<dbReference type="InterPro" id="IPR000868">
    <property type="entry name" value="Isochorismatase-like_dom"/>
</dbReference>
<organism evidence="3 4">
    <name type="scientific">Pseudoduganella armeniaca</name>
    <dbReference type="NCBI Taxonomy" id="2072590"/>
    <lineage>
        <taxon>Bacteria</taxon>
        <taxon>Pseudomonadati</taxon>
        <taxon>Pseudomonadota</taxon>
        <taxon>Betaproteobacteria</taxon>
        <taxon>Burkholderiales</taxon>
        <taxon>Oxalobacteraceae</taxon>
        <taxon>Telluria group</taxon>
        <taxon>Pseudoduganella</taxon>
    </lineage>
</organism>
<name>A0A2R4C6A7_9BURK</name>
<evidence type="ECO:0000256" key="1">
    <source>
        <dbReference type="ARBA" id="ARBA00022801"/>
    </source>
</evidence>
<evidence type="ECO:0000313" key="4">
    <source>
        <dbReference type="Proteomes" id="UP000240505"/>
    </source>
</evidence>
<sequence>MQHTALIVIDMQQGMASPAAGERNNPAAEDNIARLLAAWREANAPVVHVRHISRTPGSPFWPGQAGVEFQPRFTPLPHAHVVEKNVPDCFINTGLERWLHARGITRLVMVGVSTNNSVEASARTAGNLGFATQVVADATFAFAKRDYAGNQRSADEVHWMALANLDGEYAQVVQTDEALAALGAALRNISAAPVPAIV</sequence>
<accession>A0A2R4C6A7</accession>
<dbReference type="RefSeq" id="WP_107140504.1">
    <property type="nucleotide sequence ID" value="NZ_CP028324.1"/>
</dbReference>
<dbReference type="Proteomes" id="UP000240505">
    <property type="component" value="Chromosome"/>
</dbReference>
<evidence type="ECO:0000313" key="3">
    <source>
        <dbReference type="EMBL" id="AVR95153.1"/>
    </source>
</evidence>